<comment type="caution">
    <text evidence="2">The sequence shown here is derived from an EMBL/GenBank/DDBJ whole genome shotgun (WGS) entry which is preliminary data.</text>
</comment>
<feature type="compositionally biased region" description="Acidic residues" evidence="1">
    <location>
        <begin position="26"/>
        <end position="43"/>
    </location>
</feature>
<feature type="region of interest" description="Disordered" evidence="1">
    <location>
        <begin position="1"/>
        <end position="43"/>
    </location>
</feature>
<dbReference type="EMBL" id="JBHUCZ010000003">
    <property type="protein sequence ID" value="MFD1567323.1"/>
    <property type="molecule type" value="Genomic_DNA"/>
</dbReference>
<keyword evidence="3" id="KW-1185">Reference proteome</keyword>
<proteinExistence type="predicted"/>
<dbReference type="Proteomes" id="UP001597139">
    <property type="component" value="Unassembled WGS sequence"/>
</dbReference>
<organism evidence="2 3">
    <name type="scientific">Halolamina litorea</name>
    <dbReference type="NCBI Taxonomy" id="1515593"/>
    <lineage>
        <taxon>Archaea</taxon>
        <taxon>Methanobacteriati</taxon>
        <taxon>Methanobacteriota</taxon>
        <taxon>Stenosarchaea group</taxon>
        <taxon>Halobacteria</taxon>
        <taxon>Halobacteriales</taxon>
        <taxon>Haloferacaceae</taxon>
    </lineage>
</organism>
<accession>A0ABD6BRK3</accession>
<evidence type="ECO:0000313" key="2">
    <source>
        <dbReference type="EMBL" id="MFD1567323.1"/>
    </source>
</evidence>
<sequence>MTDDEEPTGDALQLSAEEMESRLDEASEALEAAETEADLDDVDPTVDAAAEALEAAEFGEP</sequence>
<dbReference type="AlphaFoldDB" id="A0ABD6BRK3"/>
<evidence type="ECO:0000313" key="3">
    <source>
        <dbReference type="Proteomes" id="UP001597139"/>
    </source>
</evidence>
<protein>
    <submittedName>
        <fullName evidence="2">HEAT repeat domain-containing protein</fullName>
    </submittedName>
</protein>
<reference evidence="2 3" key="1">
    <citation type="journal article" date="2019" name="Int. J. Syst. Evol. Microbiol.">
        <title>The Global Catalogue of Microorganisms (GCM) 10K type strain sequencing project: providing services to taxonomists for standard genome sequencing and annotation.</title>
        <authorList>
            <consortium name="The Broad Institute Genomics Platform"/>
            <consortium name="The Broad Institute Genome Sequencing Center for Infectious Disease"/>
            <person name="Wu L."/>
            <person name="Ma J."/>
        </authorList>
    </citation>
    <scope>NUCLEOTIDE SEQUENCE [LARGE SCALE GENOMIC DNA]</scope>
    <source>
        <strain evidence="2 3">CGMCC 1.12859</strain>
    </source>
</reference>
<feature type="non-terminal residue" evidence="2">
    <location>
        <position position="61"/>
    </location>
</feature>
<name>A0ABD6BRK3_9EURY</name>
<evidence type="ECO:0000256" key="1">
    <source>
        <dbReference type="SAM" id="MobiDB-lite"/>
    </source>
</evidence>
<gene>
    <name evidence="2" type="ORF">ACFSAU_07445</name>
</gene>